<gene>
    <name evidence="2" type="ORF">J2S43_001113</name>
</gene>
<dbReference type="EMBL" id="JAUSRA010000001">
    <property type="protein sequence ID" value="MDP9792601.1"/>
    <property type="molecule type" value="Genomic_DNA"/>
</dbReference>
<name>A0ABT9MMQ1_9ACTN</name>
<dbReference type="PRINTS" id="PR00507">
    <property type="entry name" value="N12N6MTFRASE"/>
</dbReference>
<dbReference type="CDD" id="cd02440">
    <property type="entry name" value="AdoMet_MTases"/>
    <property type="match status" value="1"/>
</dbReference>
<dbReference type="GO" id="GO:0032259">
    <property type="term" value="P:methylation"/>
    <property type="evidence" value="ECO:0007669"/>
    <property type="project" value="UniProtKB-KW"/>
</dbReference>
<accession>A0ABT9MMQ1</accession>
<comment type="caution">
    <text evidence="2">The sequence shown here is derived from an EMBL/GenBank/DDBJ whole genome shotgun (WGS) entry which is preliminary data.</text>
</comment>
<organism evidence="2 3">
    <name type="scientific">Catenuloplanes nepalensis</name>
    <dbReference type="NCBI Taxonomy" id="587533"/>
    <lineage>
        <taxon>Bacteria</taxon>
        <taxon>Bacillati</taxon>
        <taxon>Actinomycetota</taxon>
        <taxon>Actinomycetes</taxon>
        <taxon>Micromonosporales</taxon>
        <taxon>Micromonosporaceae</taxon>
        <taxon>Catenuloplanes</taxon>
    </lineage>
</organism>
<dbReference type="InterPro" id="IPR029063">
    <property type="entry name" value="SAM-dependent_MTases_sf"/>
</dbReference>
<sequence length="325" mass="34707">MPPRTARTTPGRGRTPDQLADLLCGPPHHDLPWLPAGARILVPSAGDGTLVAAILRANPAVTVTAVEPDPFRAAACAARRPTAAGAVQVHVTTFEKYASTAIRGHVGFDGIVMDPPFMLPGQADVWFEHLRLAWRLLRPGGRLAAVVPGRFTHRSVGTDRDARQFVEQHGSHELLPARVLETSADTRIVRVTTPLRTGSPEYLLGVGTGAPVRVYTPVLTAAAVMSASAQIWHSAGTGSDRVLRYRGRCVVCRWLLWGFDDGDHDPDGVLGSFSAGVSLHPDQYGLAGPSVGLCRACGSDGDRYRTALARARTHWLRPAPALAAL</sequence>
<keyword evidence="2" id="KW-0489">Methyltransferase</keyword>
<dbReference type="Gene3D" id="3.40.50.150">
    <property type="entry name" value="Vaccinia Virus protein VP39"/>
    <property type="match status" value="1"/>
</dbReference>
<protein>
    <submittedName>
        <fullName evidence="2">RNA methylase</fullName>
    </submittedName>
</protein>
<proteinExistence type="predicted"/>
<reference evidence="2 3" key="1">
    <citation type="submission" date="2023-07" db="EMBL/GenBank/DDBJ databases">
        <title>Sequencing the genomes of 1000 actinobacteria strains.</title>
        <authorList>
            <person name="Klenk H.-P."/>
        </authorList>
    </citation>
    <scope>NUCLEOTIDE SEQUENCE [LARGE SCALE GENOMIC DNA]</scope>
    <source>
        <strain evidence="2 3">DSM 44710</strain>
    </source>
</reference>
<evidence type="ECO:0000313" key="2">
    <source>
        <dbReference type="EMBL" id="MDP9792601.1"/>
    </source>
</evidence>
<evidence type="ECO:0000313" key="3">
    <source>
        <dbReference type="Proteomes" id="UP001240984"/>
    </source>
</evidence>
<dbReference type="Pfam" id="PF05175">
    <property type="entry name" value="MTS"/>
    <property type="match status" value="1"/>
</dbReference>
<dbReference type="Proteomes" id="UP001240984">
    <property type="component" value="Unassembled WGS sequence"/>
</dbReference>
<dbReference type="RefSeq" id="WP_306827475.1">
    <property type="nucleotide sequence ID" value="NZ_JAUSRA010000001.1"/>
</dbReference>
<dbReference type="GO" id="GO:0008168">
    <property type="term" value="F:methyltransferase activity"/>
    <property type="evidence" value="ECO:0007669"/>
    <property type="project" value="UniProtKB-KW"/>
</dbReference>
<feature type="domain" description="Methyltransferase small" evidence="1">
    <location>
        <begin position="44"/>
        <end position="147"/>
    </location>
</feature>
<dbReference type="SUPFAM" id="SSF53335">
    <property type="entry name" value="S-adenosyl-L-methionine-dependent methyltransferases"/>
    <property type="match status" value="1"/>
</dbReference>
<keyword evidence="3" id="KW-1185">Reference proteome</keyword>
<evidence type="ECO:0000259" key="1">
    <source>
        <dbReference type="Pfam" id="PF05175"/>
    </source>
</evidence>
<dbReference type="InterPro" id="IPR007848">
    <property type="entry name" value="Small_mtfrase_dom"/>
</dbReference>
<keyword evidence="2" id="KW-0808">Transferase</keyword>